<dbReference type="Pfam" id="PF14542">
    <property type="entry name" value="Acetyltransf_CG"/>
    <property type="match status" value="1"/>
</dbReference>
<evidence type="ECO:0000313" key="3">
    <source>
        <dbReference type="EMBL" id="MBR0576680.1"/>
    </source>
</evidence>
<keyword evidence="4" id="KW-1185">Reference proteome</keyword>
<feature type="domain" description="N-acetyltransferase" evidence="1">
    <location>
        <begin position="1"/>
        <end position="91"/>
    </location>
</feature>
<dbReference type="RefSeq" id="WP_211801978.1">
    <property type="nucleotide sequence ID" value="NZ_JAGSCS010000013.1"/>
</dbReference>
<comment type="caution">
    <text evidence="3">The sequence shown here is derived from an EMBL/GenBank/DDBJ whole genome shotgun (WGS) entry which is preliminary data.</text>
</comment>
<organism evidence="3 4">
    <name type="scientific">Proteiniclasticum sediminis</name>
    <dbReference type="NCBI Taxonomy" id="2804028"/>
    <lineage>
        <taxon>Bacteria</taxon>
        <taxon>Bacillati</taxon>
        <taxon>Bacillota</taxon>
        <taxon>Clostridia</taxon>
        <taxon>Eubacteriales</taxon>
        <taxon>Clostridiaceae</taxon>
        <taxon>Proteiniclasticum</taxon>
    </lineage>
</organism>
<dbReference type="InterPro" id="IPR000182">
    <property type="entry name" value="GNAT_dom"/>
</dbReference>
<dbReference type="InterPro" id="IPR031165">
    <property type="entry name" value="GNAT_YJDJ"/>
</dbReference>
<dbReference type="Proteomes" id="UP000675379">
    <property type="component" value="Unassembled WGS sequence"/>
</dbReference>
<dbReference type="InterPro" id="IPR016181">
    <property type="entry name" value="Acyl_CoA_acyltransferase"/>
</dbReference>
<dbReference type="PROSITE" id="PS51186">
    <property type="entry name" value="GNAT"/>
    <property type="match status" value="1"/>
</dbReference>
<name>A0A941CPV0_9CLOT</name>
<dbReference type="AlphaFoldDB" id="A0A941CPV0"/>
<evidence type="ECO:0000259" key="1">
    <source>
        <dbReference type="PROSITE" id="PS51186"/>
    </source>
</evidence>
<sequence>MIQFVMELENKRVVAYDHQKVIGEVTFSPSPTLWIADHTEVDPSYKGQRIGNQMVQKLVEEARKEGVKILPLCPFAAAEFKKNPSYGDVLK</sequence>
<dbReference type="PROSITE" id="PS51729">
    <property type="entry name" value="GNAT_YJDJ"/>
    <property type="match status" value="1"/>
</dbReference>
<dbReference type="CDD" id="cd04301">
    <property type="entry name" value="NAT_SF"/>
    <property type="match status" value="1"/>
</dbReference>
<dbReference type="SUPFAM" id="SSF55729">
    <property type="entry name" value="Acyl-CoA N-acyltransferases (Nat)"/>
    <property type="match status" value="1"/>
</dbReference>
<dbReference type="GO" id="GO:0016747">
    <property type="term" value="F:acyltransferase activity, transferring groups other than amino-acyl groups"/>
    <property type="evidence" value="ECO:0007669"/>
    <property type="project" value="InterPro"/>
</dbReference>
<dbReference type="Gene3D" id="3.40.630.30">
    <property type="match status" value="1"/>
</dbReference>
<evidence type="ECO:0000313" key="4">
    <source>
        <dbReference type="Proteomes" id="UP000675379"/>
    </source>
</evidence>
<evidence type="ECO:0000259" key="2">
    <source>
        <dbReference type="PROSITE" id="PS51729"/>
    </source>
</evidence>
<reference evidence="3" key="1">
    <citation type="submission" date="2021-04" db="EMBL/GenBank/DDBJ databases">
        <title>Proteiniclasticum sedimins sp. nov., an obligate anaerobic bacterium isolated from anaerobic sludge.</title>
        <authorList>
            <person name="Liu J."/>
        </authorList>
    </citation>
    <scope>NUCLEOTIDE SEQUENCE</scope>
    <source>
        <strain evidence="3">BAD-10</strain>
    </source>
</reference>
<gene>
    <name evidence="3" type="ORF">KCG48_10065</name>
</gene>
<proteinExistence type="predicted"/>
<accession>A0A941CPV0</accession>
<dbReference type="EMBL" id="JAGSCS010000013">
    <property type="protein sequence ID" value="MBR0576680.1"/>
    <property type="molecule type" value="Genomic_DNA"/>
</dbReference>
<protein>
    <submittedName>
        <fullName evidence="3">N-acetyltransferase</fullName>
    </submittedName>
</protein>
<feature type="domain" description="N-acetyltransferase" evidence="2">
    <location>
        <begin position="5"/>
        <end position="91"/>
    </location>
</feature>